<dbReference type="OrthoDB" id="1748554at2759"/>
<dbReference type="InterPro" id="IPR026960">
    <property type="entry name" value="RVT-Znf"/>
</dbReference>
<dbReference type="AlphaFoldDB" id="A0A2U1M0R2"/>
<evidence type="ECO:0000313" key="3">
    <source>
        <dbReference type="Proteomes" id="UP000245207"/>
    </source>
</evidence>
<accession>A0A2U1M0R2</accession>
<keyword evidence="3" id="KW-1185">Reference proteome</keyword>
<reference evidence="2 3" key="1">
    <citation type="journal article" date="2018" name="Mol. Plant">
        <title>The genome of Artemisia annua provides insight into the evolution of Asteraceae family and artemisinin biosynthesis.</title>
        <authorList>
            <person name="Shen Q."/>
            <person name="Zhang L."/>
            <person name="Liao Z."/>
            <person name="Wang S."/>
            <person name="Yan T."/>
            <person name="Shi P."/>
            <person name="Liu M."/>
            <person name="Fu X."/>
            <person name="Pan Q."/>
            <person name="Wang Y."/>
            <person name="Lv Z."/>
            <person name="Lu X."/>
            <person name="Zhang F."/>
            <person name="Jiang W."/>
            <person name="Ma Y."/>
            <person name="Chen M."/>
            <person name="Hao X."/>
            <person name="Li L."/>
            <person name="Tang Y."/>
            <person name="Lv G."/>
            <person name="Zhou Y."/>
            <person name="Sun X."/>
            <person name="Brodelius P.E."/>
            <person name="Rose J.K.C."/>
            <person name="Tang K."/>
        </authorList>
    </citation>
    <scope>NUCLEOTIDE SEQUENCE [LARGE SCALE GENOMIC DNA]</scope>
    <source>
        <strain evidence="3">cv. Huhao1</strain>
        <tissue evidence="2">Leaf</tissue>
    </source>
</reference>
<dbReference type="Pfam" id="PF13966">
    <property type="entry name" value="zf-RVT"/>
    <property type="match status" value="1"/>
</dbReference>
<feature type="domain" description="Reverse transcriptase zinc-binding" evidence="1">
    <location>
        <begin position="81"/>
        <end position="165"/>
    </location>
</feature>
<dbReference type="GO" id="GO:0003964">
    <property type="term" value="F:RNA-directed DNA polymerase activity"/>
    <property type="evidence" value="ECO:0007669"/>
    <property type="project" value="UniProtKB-KW"/>
</dbReference>
<sequence>MIKKLGNGANTFVVFDNWCSLGILQSFINYRDIYNARLEANVVVRDIVRNGRCQWPDEWIGKYPDLSQIHEVEWKVKEGKFSVKQAYIDLSGEEEMVKWCKPVWFSQNIPKHAFILWLAIQNKLTTQDKIRSWGSCDMMVCTLCYSDGDSHQHLFFKCKYANQFWNKVKDKLGIQCDGLEWNEIVNWCAELCNGNTIVSVVRRIGLAASVYYIWQERNWRLFKGVQRSTDELISQFNETVKLRLLSLKVKHSVAVVKVQNDWNITWTILVEVIFPIQMLRSVWIKLYSRWLFPAELNWKGMQKNDYGLQTWFIHIIFITAASVKDKRFISLK</sequence>
<keyword evidence="2" id="KW-0548">Nucleotidyltransferase</keyword>
<name>A0A2U1M0R2_ARTAN</name>
<dbReference type="STRING" id="35608.A0A2U1M0R2"/>
<organism evidence="2 3">
    <name type="scientific">Artemisia annua</name>
    <name type="common">Sweet wormwood</name>
    <dbReference type="NCBI Taxonomy" id="35608"/>
    <lineage>
        <taxon>Eukaryota</taxon>
        <taxon>Viridiplantae</taxon>
        <taxon>Streptophyta</taxon>
        <taxon>Embryophyta</taxon>
        <taxon>Tracheophyta</taxon>
        <taxon>Spermatophyta</taxon>
        <taxon>Magnoliopsida</taxon>
        <taxon>eudicotyledons</taxon>
        <taxon>Gunneridae</taxon>
        <taxon>Pentapetalae</taxon>
        <taxon>asterids</taxon>
        <taxon>campanulids</taxon>
        <taxon>Asterales</taxon>
        <taxon>Asteraceae</taxon>
        <taxon>Asteroideae</taxon>
        <taxon>Anthemideae</taxon>
        <taxon>Artemisiinae</taxon>
        <taxon>Artemisia</taxon>
    </lineage>
</organism>
<gene>
    <name evidence="2" type="ORF">CTI12_AA428170</name>
</gene>
<evidence type="ECO:0000259" key="1">
    <source>
        <dbReference type="Pfam" id="PF13966"/>
    </source>
</evidence>
<dbReference type="PANTHER" id="PTHR33116:SF84">
    <property type="entry name" value="RNA-DIRECTED DNA POLYMERASE"/>
    <property type="match status" value="1"/>
</dbReference>
<dbReference type="Proteomes" id="UP000245207">
    <property type="component" value="Unassembled WGS sequence"/>
</dbReference>
<protein>
    <submittedName>
        <fullName evidence="2">Reverse transcriptase zinc-binding domain-containing protein</fullName>
    </submittedName>
</protein>
<keyword evidence="2" id="KW-0808">Transferase</keyword>
<dbReference type="EMBL" id="PKPP01006948">
    <property type="protein sequence ID" value="PWA54852.1"/>
    <property type="molecule type" value="Genomic_DNA"/>
</dbReference>
<comment type="caution">
    <text evidence="2">The sequence shown here is derived from an EMBL/GenBank/DDBJ whole genome shotgun (WGS) entry which is preliminary data.</text>
</comment>
<dbReference type="PANTHER" id="PTHR33116">
    <property type="entry name" value="REVERSE TRANSCRIPTASE ZINC-BINDING DOMAIN-CONTAINING PROTEIN-RELATED-RELATED"/>
    <property type="match status" value="1"/>
</dbReference>
<proteinExistence type="predicted"/>
<keyword evidence="2" id="KW-0695">RNA-directed DNA polymerase</keyword>
<evidence type="ECO:0000313" key="2">
    <source>
        <dbReference type="EMBL" id="PWA54852.1"/>
    </source>
</evidence>